<gene>
    <name evidence="1" type="ORF">ATK36_0474</name>
</gene>
<comment type="caution">
    <text evidence="1">The sequence shown here is derived from an EMBL/GenBank/DDBJ whole genome shotgun (WGS) entry which is preliminary data.</text>
</comment>
<dbReference type="Proteomes" id="UP000243542">
    <property type="component" value="Unassembled WGS sequence"/>
</dbReference>
<evidence type="ECO:0000313" key="1">
    <source>
        <dbReference type="EMBL" id="PFG56938.1"/>
    </source>
</evidence>
<dbReference type="AlphaFoldDB" id="A0A2A9G0J5"/>
<sequence>MSTHMTPGWRLALAREQAEGLRSVARMIEHDPDQAVVLNLPLRAMCAYVVSANADARAILTSFRRAATAAGAEVRVENEPDFCRVVARFGPVEVSVQADAALMADLPAPPVVYIPLDDEEA</sequence>
<dbReference type="RefSeq" id="WP_098509611.1">
    <property type="nucleotide sequence ID" value="NZ_JBIAKZ010000007.1"/>
</dbReference>
<name>A0A2A9G0J5_9PSEU</name>
<organism evidence="1 2">
    <name type="scientific">Amycolatopsis sulphurea</name>
    <dbReference type="NCBI Taxonomy" id="76022"/>
    <lineage>
        <taxon>Bacteria</taxon>
        <taxon>Bacillati</taxon>
        <taxon>Actinomycetota</taxon>
        <taxon>Actinomycetes</taxon>
        <taxon>Pseudonocardiales</taxon>
        <taxon>Pseudonocardiaceae</taxon>
        <taxon>Amycolatopsis</taxon>
    </lineage>
</organism>
<keyword evidence="2" id="KW-1185">Reference proteome</keyword>
<protein>
    <submittedName>
        <fullName evidence="1">Uncharacterized protein</fullName>
    </submittedName>
</protein>
<reference evidence="1 2" key="1">
    <citation type="submission" date="2017-10" db="EMBL/GenBank/DDBJ databases">
        <title>Sequencing the genomes of 1000 actinobacteria strains.</title>
        <authorList>
            <person name="Klenk H.-P."/>
        </authorList>
    </citation>
    <scope>NUCLEOTIDE SEQUENCE [LARGE SCALE GENOMIC DNA]</scope>
    <source>
        <strain evidence="1 2">DSM 46092</strain>
    </source>
</reference>
<accession>A0A2A9G0J5</accession>
<evidence type="ECO:0000313" key="2">
    <source>
        <dbReference type="Proteomes" id="UP000243542"/>
    </source>
</evidence>
<dbReference type="EMBL" id="PDJK01000001">
    <property type="protein sequence ID" value="PFG56938.1"/>
    <property type="molecule type" value="Genomic_DNA"/>
</dbReference>
<proteinExistence type="predicted"/>